<reference evidence="4" key="1">
    <citation type="journal article" date="2020" name="Stud. Mycol.">
        <title>101 Dothideomycetes genomes: a test case for predicting lifestyles and emergence of pathogens.</title>
        <authorList>
            <person name="Haridas S."/>
            <person name="Albert R."/>
            <person name="Binder M."/>
            <person name="Bloem J."/>
            <person name="Labutti K."/>
            <person name="Salamov A."/>
            <person name="Andreopoulos B."/>
            <person name="Baker S."/>
            <person name="Barry K."/>
            <person name="Bills G."/>
            <person name="Bluhm B."/>
            <person name="Cannon C."/>
            <person name="Castanera R."/>
            <person name="Culley D."/>
            <person name="Daum C."/>
            <person name="Ezra D."/>
            <person name="Gonzalez J."/>
            <person name="Henrissat B."/>
            <person name="Kuo A."/>
            <person name="Liang C."/>
            <person name="Lipzen A."/>
            <person name="Lutzoni F."/>
            <person name="Magnuson J."/>
            <person name="Mondo S."/>
            <person name="Nolan M."/>
            <person name="Ohm R."/>
            <person name="Pangilinan J."/>
            <person name="Park H.-J."/>
            <person name="Ramirez L."/>
            <person name="Alfaro M."/>
            <person name="Sun H."/>
            <person name="Tritt A."/>
            <person name="Yoshinaga Y."/>
            <person name="Zwiers L.-H."/>
            <person name="Turgeon B."/>
            <person name="Goodwin S."/>
            <person name="Spatafora J."/>
            <person name="Crous P."/>
            <person name="Grigoriev I."/>
        </authorList>
    </citation>
    <scope>NUCLEOTIDE SEQUENCE</scope>
    <source>
        <strain evidence="4">CBS 113979</strain>
    </source>
</reference>
<dbReference type="InterPro" id="IPR004087">
    <property type="entry name" value="KH_dom"/>
</dbReference>
<feature type="region of interest" description="Disordered" evidence="2">
    <location>
        <begin position="1"/>
        <end position="52"/>
    </location>
</feature>
<keyword evidence="5" id="KW-1185">Reference proteome</keyword>
<feature type="domain" description="K Homology" evidence="3">
    <location>
        <begin position="237"/>
        <end position="324"/>
    </location>
</feature>
<dbReference type="CDD" id="cd22385">
    <property type="entry name" value="KH-I_KHDC4_rpt1"/>
    <property type="match status" value="1"/>
</dbReference>
<evidence type="ECO:0000256" key="1">
    <source>
        <dbReference type="PROSITE-ProRule" id="PRU00117"/>
    </source>
</evidence>
<protein>
    <recommendedName>
        <fullName evidence="3">K Homology domain-containing protein</fullName>
    </recommendedName>
</protein>
<accession>A0A6G1GQL7</accession>
<feature type="region of interest" description="Disordered" evidence="2">
    <location>
        <begin position="333"/>
        <end position="390"/>
    </location>
</feature>
<dbReference type="InterPro" id="IPR056149">
    <property type="entry name" value="PRP5/DDX46/KHDC4_KH"/>
</dbReference>
<dbReference type="CDD" id="cd22386">
    <property type="entry name" value="KH-I_KHDC4_rpt2"/>
    <property type="match status" value="1"/>
</dbReference>
<dbReference type="InterPro" id="IPR036612">
    <property type="entry name" value="KH_dom_type_1_sf"/>
</dbReference>
<evidence type="ECO:0000256" key="2">
    <source>
        <dbReference type="SAM" id="MobiDB-lite"/>
    </source>
</evidence>
<sequence>MGRSRFDQEPDAQRSSRSRRRSRTRSPDRRGASYRQRSRLRSSSTDRKAAQAALLEEKKKEAEEKKKAALQAALEKANLIKARIDAQMKDAPLVQTPPARSSSIVNLKSPSAEPNSSSKPAVKDVYQQDGDFIKDIEINDLRNRYTLTKGETQKMIKDETGADVTTRGAYYPDKSMATAANPPIYLHVTSTTKEGLDKAIKKINDLMEQELPNLIDERRFRRREPEAVERDELGRRKWPEERIPIDLEPIPGFNLRAQVVGPQGANVKYISTETRCRVQIKGRGSGFMENATGAEADEPMYLHISGPDPKEVARAKEEGIALLQRVKVDYDEFKERGPSQRQNYNGGRTFHDRGDRGDRGHRRDSNHYNQQHRQGYEQQAQYGSPSVAATPATPATPVAYDWSQYLANNPGVDPYAAYGGYENYCNWYMQQQQQYYAAQNGMAPGTTPTPSAIAPPRGLSAPPPSAEAPPPPPPEPALPPPPPPPGF</sequence>
<evidence type="ECO:0000259" key="3">
    <source>
        <dbReference type="SMART" id="SM00322"/>
    </source>
</evidence>
<dbReference type="SMART" id="SM00322">
    <property type="entry name" value="KH"/>
    <property type="match status" value="1"/>
</dbReference>
<dbReference type="GO" id="GO:0005634">
    <property type="term" value="C:nucleus"/>
    <property type="evidence" value="ECO:0007669"/>
    <property type="project" value="InterPro"/>
</dbReference>
<dbReference type="InterPro" id="IPR047889">
    <property type="entry name" value="KHDC4_KH-I_second"/>
</dbReference>
<dbReference type="EMBL" id="ML977178">
    <property type="protein sequence ID" value="KAF1983028.1"/>
    <property type="molecule type" value="Genomic_DNA"/>
</dbReference>
<feature type="compositionally biased region" description="Basic and acidic residues" evidence="2">
    <location>
        <begin position="349"/>
        <end position="366"/>
    </location>
</feature>
<feature type="compositionally biased region" description="Basic and acidic residues" evidence="2">
    <location>
        <begin position="1"/>
        <end position="14"/>
    </location>
</feature>
<dbReference type="InterPro" id="IPR055256">
    <property type="entry name" value="KH_1_KHDC4/BBP-like"/>
</dbReference>
<keyword evidence="1" id="KW-0694">RNA-binding</keyword>
<dbReference type="Pfam" id="PF23469">
    <property type="entry name" value="KH_12"/>
    <property type="match status" value="1"/>
</dbReference>
<dbReference type="Gene3D" id="3.30.1370.10">
    <property type="entry name" value="K Homology domain, type 1"/>
    <property type="match status" value="2"/>
</dbReference>
<dbReference type="GO" id="GO:0003723">
    <property type="term" value="F:RNA binding"/>
    <property type="evidence" value="ECO:0007669"/>
    <property type="project" value="UniProtKB-UniRule"/>
</dbReference>
<dbReference type="OrthoDB" id="397265at2759"/>
<feature type="compositionally biased region" description="Polar residues" evidence="2">
    <location>
        <begin position="98"/>
        <end position="119"/>
    </location>
</feature>
<dbReference type="PANTHER" id="PTHR15744">
    <property type="entry name" value="BLOM7"/>
    <property type="match status" value="1"/>
</dbReference>
<dbReference type="InterPro" id="IPR031121">
    <property type="entry name" value="RIK/BLOM7"/>
</dbReference>
<dbReference type="SUPFAM" id="SSF54791">
    <property type="entry name" value="Eukaryotic type KH-domain (KH-domain type I)"/>
    <property type="match status" value="2"/>
</dbReference>
<dbReference type="AlphaFoldDB" id="A0A6G1GQL7"/>
<feature type="region of interest" description="Disordered" evidence="2">
    <location>
        <begin position="440"/>
        <end position="487"/>
    </location>
</feature>
<dbReference type="PROSITE" id="PS50084">
    <property type="entry name" value="KH_TYPE_1"/>
    <property type="match status" value="1"/>
</dbReference>
<organism evidence="4 5">
    <name type="scientific">Aulographum hederae CBS 113979</name>
    <dbReference type="NCBI Taxonomy" id="1176131"/>
    <lineage>
        <taxon>Eukaryota</taxon>
        <taxon>Fungi</taxon>
        <taxon>Dikarya</taxon>
        <taxon>Ascomycota</taxon>
        <taxon>Pezizomycotina</taxon>
        <taxon>Dothideomycetes</taxon>
        <taxon>Pleosporomycetidae</taxon>
        <taxon>Aulographales</taxon>
        <taxon>Aulographaceae</taxon>
    </lineage>
</organism>
<dbReference type="FunFam" id="3.30.1370.10:FF:000051">
    <property type="entry name" value="Putative kh domain-containing protein"/>
    <property type="match status" value="1"/>
</dbReference>
<feature type="compositionally biased region" description="Polar residues" evidence="2">
    <location>
        <begin position="367"/>
        <end position="383"/>
    </location>
</feature>
<proteinExistence type="predicted"/>
<feature type="region of interest" description="Disordered" evidence="2">
    <location>
        <begin position="91"/>
        <end position="122"/>
    </location>
</feature>
<gene>
    <name evidence="4" type="ORF">K402DRAFT_383475</name>
</gene>
<feature type="compositionally biased region" description="Pro residues" evidence="2">
    <location>
        <begin position="461"/>
        <end position="487"/>
    </location>
</feature>
<evidence type="ECO:0000313" key="4">
    <source>
        <dbReference type="EMBL" id="KAF1983028.1"/>
    </source>
</evidence>
<dbReference type="FunFam" id="3.30.1370.10:FF:000037">
    <property type="entry name" value="KH domain protein"/>
    <property type="match status" value="1"/>
</dbReference>
<dbReference type="PANTHER" id="PTHR15744:SF0">
    <property type="entry name" value="KH HOMOLOGY DOMAIN-CONTAINING PROTEIN 4"/>
    <property type="match status" value="1"/>
</dbReference>
<name>A0A6G1GQL7_9PEZI</name>
<dbReference type="InterPro" id="IPR047890">
    <property type="entry name" value="KHDC4_KH-I_first"/>
</dbReference>
<evidence type="ECO:0000313" key="5">
    <source>
        <dbReference type="Proteomes" id="UP000800041"/>
    </source>
</evidence>
<dbReference type="Proteomes" id="UP000800041">
    <property type="component" value="Unassembled WGS sequence"/>
</dbReference>
<dbReference type="Pfam" id="PF22675">
    <property type="entry name" value="KH-I_KHDC4-BBP"/>
    <property type="match status" value="1"/>
</dbReference>